<sequence length="499" mass="56943">MIRQKRQAVQADSALREIQQLIDRGDYATARRKIRSRLLFSRASTPLLHEAARLERRAGNLKAAISYYQRLLALSAHDAGALNGLGLTWYDSGDWQQAESYYQQALRVLPDYAACLNNYAILLHKQFRHQEAIGCYQRLLTHDPHYREAAYGLSTVYAHTGQLDEAATQLRGLLQQQPEEPRWQNTLGMVLLRQGEFNEGWRRYQYRYHAANPDAFFRLPALTQPYWQGEPLNGKTIAILCEQGLGDIIQFSRYVTRLKREKQAAEVVFLGRPELHALLSTLPDIDRCLTHFEELNGVAFDCWCMQLDLPAWFLTQDPFGPLPPLFQIEAHRLAQWQLSQKSEALQVGVVWKGNSAHKNDAQRSLAHFNQLAPLWQVPGIRWVSLQKGAGEEEVLPCAATQPALALGPRFHDYADTASAIAQLDLVISVDTSVAHLAGSMGKPCWVMVPGIATDWRWTAGREDSLWYPQMRLFYRHQDEEWTAVITRIACALETWVKQQ</sequence>
<dbReference type="EMBL" id="LN907827">
    <property type="protein sequence ID" value="CUU22782.1"/>
    <property type="molecule type" value="Genomic_DNA"/>
</dbReference>
<keyword evidence="3" id="KW-1185">Reference proteome</keyword>
<dbReference type="PANTHER" id="PTHR44809">
    <property type="match status" value="1"/>
</dbReference>
<dbReference type="SMART" id="SM00028">
    <property type="entry name" value="TPR"/>
    <property type="match status" value="4"/>
</dbReference>
<dbReference type="Proteomes" id="UP000059419">
    <property type="component" value="Chromosome 1"/>
</dbReference>
<accession>A0A0U5KY12</accession>
<evidence type="ECO:0000256" key="1">
    <source>
        <dbReference type="PROSITE-ProRule" id="PRU00339"/>
    </source>
</evidence>
<name>A0A0U5KY12_9GAMM</name>
<dbReference type="SUPFAM" id="SSF48452">
    <property type="entry name" value="TPR-like"/>
    <property type="match status" value="1"/>
</dbReference>
<dbReference type="InterPro" id="IPR052943">
    <property type="entry name" value="TMTC_O-mannosyl-trnsfr"/>
</dbReference>
<dbReference type="Gene3D" id="1.25.40.10">
    <property type="entry name" value="Tetratricopeptide repeat domain"/>
    <property type="match status" value="1"/>
</dbReference>
<dbReference type="RefSeq" id="WP_067427642.1">
    <property type="nucleotide sequence ID" value="NZ_LN907827.1"/>
</dbReference>
<evidence type="ECO:0000313" key="2">
    <source>
        <dbReference type="EMBL" id="CUU22782.1"/>
    </source>
</evidence>
<dbReference type="InterPro" id="IPR019734">
    <property type="entry name" value="TPR_rpt"/>
</dbReference>
<dbReference type="KEGG" id="ege:EM595_0545"/>
<dbReference type="Gene3D" id="3.40.50.2000">
    <property type="entry name" value="Glycogen Phosphorylase B"/>
    <property type="match status" value="1"/>
</dbReference>
<evidence type="ECO:0000313" key="3">
    <source>
        <dbReference type="Proteomes" id="UP000059419"/>
    </source>
</evidence>
<dbReference type="InterPro" id="IPR011990">
    <property type="entry name" value="TPR-like_helical_dom_sf"/>
</dbReference>
<organism evidence="2 3">
    <name type="scientific">Duffyella gerundensis</name>
    <dbReference type="NCBI Taxonomy" id="1619313"/>
    <lineage>
        <taxon>Bacteria</taxon>
        <taxon>Pseudomonadati</taxon>
        <taxon>Pseudomonadota</taxon>
        <taxon>Gammaproteobacteria</taxon>
        <taxon>Enterobacterales</taxon>
        <taxon>Erwiniaceae</taxon>
        <taxon>Duffyella</taxon>
    </lineage>
</organism>
<dbReference type="Pfam" id="PF13432">
    <property type="entry name" value="TPR_16"/>
    <property type="match status" value="1"/>
</dbReference>
<dbReference type="Pfam" id="PF14559">
    <property type="entry name" value="TPR_19"/>
    <property type="match status" value="1"/>
</dbReference>
<dbReference type="OrthoDB" id="238183at2"/>
<dbReference type="STRING" id="1619313.EM595_0545"/>
<dbReference type="PROSITE" id="PS50005">
    <property type="entry name" value="TPR"/>
    <property type="match status" value="1"/>
</dbReference>
<reference evidence="3" key="1">
    <citation type="submission" date="2015-11" db="EMBL/GenBank/DDBJ databases">
        <authorList>
            <person name="Blom J."/>
        </authorList>
    </citation>
    <scope>NUCLEOTIDE SEQUENCE [LARGE SCALE GENOMIC DNA]</scope>
</reference>
<dbReference type="PANTHER" id="PTHR44809:SF1">
    <property type="entry name" value="PROTEIN O-MANNOSYL-TRANSFERASE TMTC1"/>
    <property type="match status" value="1"/>
</dbReference>
<gene>
    <name evidence="2" type="ORF">EM595_0545</name>
</gene>
<protein>
    <submittedName>
        <fullName evidence="2">Uncharacterized protein</fullName>
    </submittedName>
</protein>
<dbReference type="SUPFAM" id="SSF53756">
    <property type="entry name" value="UDP-Glycosyltransferase/glycogen phosphorylase"/>
    <property type="match status" value="1"/>
</dbReference>
<dbReference type="AlphaFoldDB" id="A0A0U5KY12"/>
<keyword evidence="1" id="KW-0802">TPR repeat</keyword>
<proteinExistence type="predicted"/>
<dbReference type="PROSITE" id="PS50293">
    <property type="entry name" value="TPR_REGION"/>
    <property type="match status" value="1"/>
</dbReference>
<feature type="repeat" description="TPR" evidence="1">
    <location>
        <begin position="79"/>
        <end position="112"/>
    </location>
</feature>
<dbReference type="PATRIC" id="fig|1619313.3.peg.566"/>